<reference evidence="2 3" key="1">
    <citation type="submission" date="2015-01" db="EMBL/GenBank/DDBJ databases">
        <title>Evolution of Trichinella species and genotypes.</title>
        <authorList>
            <person name="Korhonen P.K."/>
            <person name="Edoardo P."/>
            <person name="Giuseppe L.R."/>
            <person name="Gasser R.B."/>
        </authorList>
    </citation>
    <scope>NUCLEOTIDE SEQUENCE [LARGE SCALE GENOMIC DNA]</scope>
    <source>
        <strain evidence="2">ISS1980</strain>
    </source>
</reference>
<accession>A0A0V1MEN7</accession>
<evidence type="ECO:0000313" key="2">
    <source>
        <dbReference type="EMBL" id="KRZ70051.1"/>
    </source>
</evidence>
<name>A0A0V1MEN7_9BILA</name>
<organism evidence="2 3">
    <name type="scientific">Trichinella papuae</name>
    <dbReference type="NCBI Taxonomy" id="268474"/>
    <lineage>
        <taxon>Eukaryota</taxon>
        <taxon>Metazoa</taxon>
        <taxon>Ecdysozoa</taxon>
        <taxon>Nematoda</taxon>
        <taxon>Enoplea</taxon>
        <taxon>Dorylaimia</taxon>
        <taxon>Trichinellida</taxon>
        <taxon>Trichinellidae</taxon>
        <taxon>Trichinella</taxon>
    </lineage>
</organism>
<sequence length="89" mass="9561">MKRVYKCRSTDRTTICVFPQHIQSAVSGPPVMVETTTTTTTTTNNNNNINGGSCFPMGCVNLARAKAHARPKLTSTTKPPLNSCSTKSS</sequence>
<comment type="caution">
    <text evidence="2">The sequence shown here is derived from an EMBL/GenBank/DDBJ whole genome shotgun (WGS) entry which is preliminary data.</text>
</comment>
<feature type="region of interest" description="Disordered" evidence="1">
    <location>
        <begin position="68"/>
        <end position="89"/>
    </location>
</feature>
<dbReference type="EMBL" id="JYDO01000121">
    <property type="protein sequence ID" value="KRZ70051.1"/>
    <property type="molecule type" value="Genomic_DNA"/>
</dbReference>
<proteinExistence type="predicted"/>
<dbReference type="AlphaFoldDB" id="A0A0V1MEN7"/>
<evidence type="ECO:0000313" key="3">
    <source>
        <dbReference type="Proteomes" id="UP000054843"/>
    </source>
</evidence>
<gene>
    <name evidence="2" type="ORF">T10_4820</name>
</gene>
<dbReference type="Proteomes" id="UP000054843">
    <property type="component" value="Unassembled WGS sequence"/>
</dbReference>
<feature type="compositionally biased region" description="Polar residues" evidence="1">
    <location>
        <begin position="73"/>
        <end position="89"/>
    </location>
</feature>
<protein>
    <submittedName>
        <fullName evidence="2">Uncharacterized protein</fullName>
    </submittedName>
</protein>
<evidence type="ECO:0000256" key="1">
    <source>
        <dbReference type="SAM" id="MobiDB-lite"/>
    </source>
</evidence>
<keyword evidence="3" id="KW-1185">Reference proteome</keyword>